<dbReference type="InterPro" id="IPR013496">
    <property type="entry name" value="CHP02680"/>
</dbReference>
<feature type="region of interest" description="Disordered" evidence="2">
    <location>
        <begin position="343"/>
        <end position="389"/>
    </location>
</feature>
<dbReference type="RefSeq" id="WP_245035136.1">
    <property type="nucleotide sequence ID" value="NZ_CP095075.1"/>
</dbReference>
<feature type="coiled-coil region" evidence="1">
    <location>
        <begin position="874"/>
        <end position="941"/>
    </location>
</feature>
<evidence type="ECO:0000313" key="3">
    <source>
        <dbReference type="EMBL" id="UOR13489.1"/>
    </source>
</evidence>
<reference evidence="3" key="1">
    <citation type="submission" date="2022-04" db="EMBL/GenBank/DDBJ databases">
        <title>Halobacillus sp. isolated from saltern.</title>
        <authorList>
            <person name="Won M."/>
            <person name="Lee C.-M."/>
            <person name="Woen H.-Y."/>
            <person name="Kwon S.-W."/>
        </authorList>
    </citation>
    <scope>NUCLEOTIDE SEQUENCE</scope>
    <source>
        <strain evidence="3">SSHM10-5</strain>
    </source>
</reference>
<dbReference type="EMBL" id="CP095075">
    <property type="protein sequence ID" value="UOR13489.1"/>
    <property type="molecule type" value="Genomic_DNA"/>
</dbReference>
<sequence>MERTNKWMMNRAGLLNFWYYDDETFDFANGKLLLRGSNGSGKSVTMQSFLPVLLDGKKSPDRLDPFGSKARRMEDYLLGEKEVVNRDERTGYLFIEFKREDMDQYITIGIGLQARRQKQMKFWGFVITDNRRIGHELELFKYERNAGEKQKIPRSRIELENIIGEGGHVVQTQREYMSLVNKYIFGFETMEAYEDLIKLLIQLRSPKLSKDFKPTVIYEILEAALPPLSDEDLRHLSDTIEQMDQTKQQIEQLNREQEAIQSLNKSYNQYNQYLLADHANEYQQAVKRVENEQEVYEQAKENQDTLVEDIRRLKAEIQQHEQEEEAYEKQKQRLHSHKVWNLEEEKQEAQTQSQQVKDDVRKKEEKLDEQKKKERAHHQELAELEGTIADQQSEMNDFLNDLEQDAEEASFHSHAMNVEDFSRHEGRTFDFSVWKKEAEQHRNQLEKLEEKFRDYEGLKEAYQGKNREMANEQKKLDEKDQEKREWARLFEEDKEQKLQQIHAWAPQYDWLRVPERAFQDASRTLYRLYEPDAYEAVVAPFKEELHHYAEQRREEVADFRSRMKTLNEKLEDKEAELKEWKEKKDPEPDTHPSTKEARQQLRDKQAAFLPFYSAVEFQEHVSEELRATLESVLIESGMLDALLTDQDLLIKHDRMIRPNPNTMAHTLADYLQPDVDENSVLSAAFIDEVLRSVVIDDKAGEGFSISEDGSYHLGIFEGHAPPVDARFIGRSARKRYREQQIQSISLELEQIHEEINQVNAALNQALEAIEETKRALVAFPSDHDLQEGFKHIQAAQFAIEQHRERVEILSNEVKAVWTRLQEAKRFIDEQSRLFSLEACLDAYSEAKQVMARYQRDLFEFITFHTQHVNDLRRFHDVQERLRELESEVDELRGEVNSLTDKLERIAINIKQIDIQLEQEGAADIREQIREVQQKLADVTKVLGDKSRELPRKEEQWKYDQQKLIDQQSQTEFWTLMSQAWAGSFEAELKLGLVQIDQEEENLAQLSKAVLTSYGHLLKEKVLSQLKDQLTREFYKQQSDLMEYRGREMTIPIQKLDWMNDATEDTQVVQINQWIQKGERRIIEMDFRGQQVTPYYVQSEIEQDQARQESLLDEQDQALYEEILFKSVGNKLRSRIRRAEQWTSKMNRLMESRDTSSGLSFSIHWRPRTADSEEEMDTKDLVQLLKQDAKLLKEEDLNRITTHFRSKIAKAKELIEEKGEGQTLLQMLKEVLDYRKWFSFALSYRRENEPKRELTNNAFYKFSGGEKAMAMYIPLFTACYSRYQEASSSAPYIISLDEAFAGVDENNIKEMFEVVEHLEFDYMMNSQVLWGDYETISALSIYELVRPKNASFVSVIHYKWDGHQLSLNELPAQEESLT</sequence>
<evidence type="ECO:0000256" key="1">
    <source>
        <dbReference type="SAM" id="Coils"/>
    </source>
</evidence>
<dbReference type="NCBIfam" id="TIGR02680">
    <property type="entry name" value="TIGR02680 family protein"/>
    <property type="match status" value="1"/>
</dbReference>
<dbReference type="Gene3D" id="3.40.50.300">
    <property type="entry name" value="P-loop containing nucleotide triphosphate hydrolases"/>
    <property type="match status" value="1"/>
</dbReference>
<keyword evidence="4" id="KW-1185">Reference proteome</keyword>
<feature type="coiled-coil region" evidence="1">
    <location>
        <begin position="741"/>
        <end position="812"/>
    </location>
</feature>
<dbReference type="Pfam" id="PF13558">
    <property type="entry name" value="SbcC_Walker_B"/>
    <property type="match status" value="1"/>
</dbReference>
<dbReference type="Proteomes" id="UP000830326">
    <property type="component" value="Chromosome"/>
</dbReference>
<name>A0ABY4HFT8_9BACI</name>
<accession>A0ABY4HFT8</accession>
<feature type="compositionally biased region" description="Basic and acidic residues" evidence="2">
    <location>
        <begin position="356"/>
        <end position="381"/>
    </location>
</feature>
<gene>
    <name evidence="3" type="ORF">MUO15_08560</name>
</gene>
<proteinExistence type="predicted"/>
<dbReference type="InterPro" id="IPR027417">
    <property type="entry name" value="P-loop_NTPase"/>
</dbReference>
<keyword evidence="1" id="KW-0175">Coiled coil</keyword>
<evidence type="ECO:0000256" key="2">
    <source>
        <dbReference type="SAM" id="MobiDB-lite"/>
    </source>
</evidence>
<protein>
    <submittedName>
        <fullName evidence="3">TIGR02680 family protein</fullName>
    </submittedName>
</protein>
<evidence type="ECO:0000313" key="4">
    <source>
        <dbReference type="Proteomes" id="UP000830326"/>
    </source>
</evidence>
<organism evidence="3 4">
    <name type="scientific">Halobacillus amylolyticus</name>
    <dbReference type="NCBI Taxonomy" id="2932259"/>
    <lineage>
        <taxon>Bacteria</taxon>
        <taxon>Bacillati</taxon>
        <taxon>Bacillota</taxon>
        <taxon>Bacilli</taxon>
        <taxon>Bacillales</taxon>
        <taxon>Bacillaceae</taxon>
        <taxon>Halobacillus</taxon>
    </lineage>
</organism>
<dbReference type="SUPFAM" id="SSF52540">
    <property type="entry name" value="P-loop containing nucleoside triphosphate hydrolases"/>
    <property type="match status" value="2"/>
</dbReference>
<feature type="region of interest" description="Disordered" evidence="2">
    <location>
        <begin position="575"/>
        <end position="600"/>
    </location>
</feature>